<dbReference type="Proteomes" id="UP001164459">
    <property type="component" value="Chromosome"/>
</dbReference>
<evidence type="ECO:0000256" key="1">
    <source>
        <dbReference type="SAM" id="MobiDB-lite"/>
    </source>
</evidence>
<proteinExistence type="predicted"/>
<evidence type="ECO:0000313" key="3">
    <source>
        <dbReference type="EMBL" id="WAS99090.1"/>
    </source>
</evidence>
<keyword evidence="4" id="KW-1185">Reference proteome</keyword>
<dbReference type="InterPro" id="IPR019283">
    <property type="entry name" value="DUF2330"/>
</dbReference>
<organism evidence="3 4">
    <name type="scientific">Nannocystis punicea</name>
    <dbReference type="NCBI Taxonomy" id="2995304"/>
    <lineage>
        <taxon>Bacteria</taxon>
        <taxon>Pseudomonadati</taxon>
        <taxon>Myxococcota</taxon>
        <taxon>Polyangia</taxon>
        <taxon>Nannocystales</taxon>
        <taxon>Nannocystaceae</taxon>
        <taxon>Nannocystis</taxon>
    </lineage>
</organism>
<dbReference type="RefSeq" id="WP_269041451.1">
    <property type="nucleotide sequence ID" value="NZ_CP114040.1"/>
</dbReference>
<name>A0ABY7HID4_9BACT</name>
<gene>
    <name evidence="3" type="ORF">O0S08_23420</name>
</gene>
<sequence>MRRRRAVLSAVLSVSLLLAPAPAAALCGFFVERAGTPLRSRAATVVLLREGDRTVVTIQSAYSGPPEDFALVVPVPQVLRRGDVRTLQRDVLARVDADSAPRLFESWEQDPCAQAKQEARGISVDWGNTTSPAFGTVRTDRQVRTEARFAVGEYDVEILGARDSARLVEWLRGRGYVLPDGAEAALRPYVQAGMKFFVARVAIDRVRRDAGGEVTLSPLRFHYESERFELPVRLGLLNADGPQDLVVHVLAHARYEVANRDNLAVPTGLELTPATTAVFDKVYAALLDHVFAARPRAVLTEYVHAPETWAPLDWVTLRSLGGDVLWDSPRAPAPASHGLEFDVAAEDPFLATDPGVRSKYHGKGPRPRVWGRSEGPYGLTHTRLRLRLDPGDPGEDLVFAAAPAVRGAMPDRPVAGLPEPAGRDDFRASYVVRHPWPGMVACAQPRRGAWGSLPAGTVHLPAVVDASREVALRDHVIGELPDLGAATLPAGGEARGGGESPPANPGCGRCQADGGGGSIGLLALGLLRRRRSSHRGRADEGP</sequence>
<reference evidence="3" key="1">
    <citation type="submission" date="2022-11" db="EMBL/GenBank/DDBJ databases">
        <title>Minimal conservation of predation-associated metabolite biosynthetic gene clusters underscores biosynthetic potential of Myxococcota including descriptions for ten novel species: Archangium lansinium sp. nov., Myxococcus landrumus sp. nov., Nannocystis bai.</title>
        <authorList>
            <person name="Ahearne A."/>
            <person name="Stevens C."/>
            <person name="Dowd S."/>
        </authorList>
    </citation>
    <scope>NUCLEOTIDE SEQUENCE</scope>
    <source>
        <strain evidence="3">Fl3</strain>
    </source>
</reference>
<keyword evidence="2" id="KW-0732">Signal</keyword>
<evidence type="ECO:0000313" key="4">
    <source>
        <dbReference type="Proteomes" id="UP001164459"/>
    </source>
</evidence>
<evidence type="ECO:0000256" key="2">
    <source>
        <dbReference type="SAM" id="SignalP"/>
    </source>
</evidence>
<feature type="signal peptide" evidence="2">
    <location>
        <begin position="1"/>
        <end position="25"/>
    </location>
</feature>
<feature type="region of interest" description="Disordered" evidence="1">
    <location>
        <begin position="354"/>
        <end position="374"/>
    </location>
</feature>
<dbReference type="Pfam" id="PF10092">
    <property type="entry name" value="DUF2330"/>
    <property type="match status" value="1"/>
</dbReference>
<accession>A0ABY7HID4</accession>
<dbReference type="EMBL" id="CP114040">
    <property type="protein sequence ID" value="WAS99090.1"/>
    <property type="molecule type" value="Genomic_DNA"/>
</dbReference>
<feature type="chain" id="PRO_5045662016" evidence="2">
    <location>
        <begin position="26"/>
        <end position="542"/>
    </location>
</feature>
<protein>
    <submittedName>
        <fullName evidence="3">DUF2330 domain-containing protein</fullName>
    </submittedName>
</protein>
<feature type="region of interest" description="Disordered" evidence="1">
    <location>
        <begin position="488"/>
        <end position="511"/>
    </location>
</feature>